<gene>
    <name evidence="2" type="ORF">CE91St16_00720</name>
    <name evidence="3" type="ORF">F2A26_03380</name>
    <name evidence="4" type="ORF">RVH17_14275</name>
</gene>
<reference evidence="4" key="3">
    <citation type="submission" date="2023-10" db="EMBL/GenBank/DDBJ databases">
        <title>Genome Sequence of the Bacteria from From Gut Wall in Crohn's Disease.</title>
        <authorList>
            <person name="Rodriguez-Palacios A."/>
        </authorList>
    </citation>
    <scope>NUCLEOTIDE SEQUENCE</scope>
    <source>
        <strain evidence="4">CavFT-hAR58</strain>
    </source>
</reference>
<feature type="transmembrane region" description="Helical" evidence="1">
    <location>
        <begin position="21"/>
        <end position="39"/>
    </location>
</feature>
<dbReference type="EMBL" id="BQOL01000001">
    <property type="protein sequence ID" value="GKI17164.1"/>
    <property type="molecule type" value="Genomic_DNA"/>
</dbReference>
<dbReference type="Proteomes" id="UP001181347">
    <property type="component" value="Unassembled WGS sequence"/>
</dbReference>
<sequence length="166" mass="18615">MKNMIDDAIYSASPEITCRRYNPSLGIVLTAGSIALLWANSHVSLFTENDMLSQWNLLISSCILCTGIVMICYRLFGDSSAPVEKRSRERLYRSEYSFEAHDLPKVQSAIECGNFAVLQNLPRSYQPAAQVICYRTDSGSLIAAQVLMNRQPTGEIKVFRAGEYDF</sequence>
<reference evidence="3 5" key="1">
    <citation type="journal article" date="2019" name="Nat. Med.">
        <title>A library of human gut bacterial isolates paired with longitudinal multiomics data enables mechanistic microbiome research.</title>
        <authorList>
            <person name="Poyet M."/>
            <person name="Groussin M."/>
            <person name="Gibbons S.M."/>
            <person name="Avila-Pacheco J."/>
            <person name="Jiang X."/>
            <person name="Kearney S.M."/>
            <person name="Perrotta A.R."/>
            <person name="Berdy B."/>
            <person name="Zhao S."/>
            <person name="Lieberman T.D."/>
            <person name="Swanson P.K."/>
            <person name="Smith M."/>
            <person name="Roesemann S."/>
            <person name="Alexander J.E."/>
            <person name="Rich S.A."/>
            <person name="Livny J."/>
            <person name="Vlamakis H."/>
            <person name="Clish C."/>
            <person name="Bullock K."/>
            <person name="Deik A."/>
            <person name="Scott J."/>
            <person name="Pierce K.A."/>
            <person name="Xavier R.J."/>
            <person name="Alm E.J."/>
        </authorList>
    </citation>
    <scope>NUCLEOTIDE SEQUENCE [LARGE SCALE GENOMIC DNA]</scope>
    <source>
        <strain evidence="3 5">BIOML-A1</strain>
    </source>
</reference>
<evidence type="ECO:0000313" key="3">
    <source>
        <dbReference type="EMBL" id="KAA3160267.1"/>
    </source>
</evidence>
<dbReference type="AlphaFoldDB" id="A0A5B5VSB2"/>
<keyword evidence="1" id="KW-0812">Transmembrane</keyword>
<keyword evidence="5" id="KW-1185">Reference proteome</keyword>
<dbReference type="Proteomes" id="UP001055105">
    <property type="component" value="Unassembled WGS sequence"/>
</dbReference>
<proteinExistence type="predicted"/>
<dbReference type="EMBL" id="VVND01000003">
    <property type="protein sequence ID" value="KAA3160267.1"/>
    <property type="molecule type" value="Genomic_DNA"/>
</dbReference>
<dbReference type="RefSeq" id="WP_130062595.1">
    <property type="nucleotide sequence ID" value="NZ_AP025581.1"/>
</dbReference>
<feature type="transmembrane region" description="Helical" evidence="1">
    <location>
        <begin position="55"/>
        <end position="76"/>
    </location>
</feature>
<dbReference type="EMBL" id="JAWDES010000006">
    <property type="protein sequence ID" value="MDU0261256.1"/>
    <property type="molecule type" value="Genomic_DNA"/>
</dbReference>
<keyword evidence="1" id="KW-1133">Transmembrane helix</keyword>
<evidence type="ECO:0000256" key="1">
    <source>
        <dbReference type="SAM" id="Phobius"/>
    </source>
</evidence>
<evidence type="ECO:0000313" key="2">
    <source>
        <dbReference type="EMBL" id="GKI17164.1"/>
    </source>
</evidence>
<organism evidence="4 6">
    <name type="scientific">Alistipes finegoldii</name>
    <dbReference type="NCBI Taxonomy" id="214856"/>
    <lineage>
        <taxon>Bacteria</taxon>
        <taxon>Pseudomonadati</taxon>
        <taxon>Bacteroidota</taxon>
        <taxon>Bacteroidia</taxon>
        <taxon>Bacteroidales</taxon>
        <taxon>Rikenellaceae</taxon>
        <taxon>Alistipes</taxon>
    </lineage>
</organism>
<evidence type="ECO:0000313" key="5">
    <source>
        <dbReference type="Proteomes" id="UP000324870"/>
    </source>
</evidence>
<accession>A0A5B5VSB2</accession>
<name>A0A5B5VSB2_9BACT</name>
<evidence type="ECO:0000313" key="6">
    <source>
        <dbReference type="Proteomes" id="UP001181347"/>
    </source>
</evidence>
<protein>
    <submittedName>
        <fullName evidence="4">Uncharacterized protein</fullName>
    </submittedName>
</protein>
<reference evidence="2" key="2">
    <citation type="submission" date="2022-01" db="EMBL/GenBank/DDBJ databases">
        <title>Novel bile acid biosynthetic pathways are enriched in the microbiome of centenarians.</title>
        <authorList>
            <person name="Sato Y."/>
            <person name="Atarashi K."/>
            <person name="Plichta R.D."/>
            <person name="Arai Y."/>
            <person name="Sasajima S."/>
            <person name="Kearney M.S."/>
            <person name="Suda W."/>
            <person name="Takeshita K."/>
            <person name="Sasaki T."/>
            <person name="Okamoto S."/>
            <person name="Skelly N.A."/>
            <person name="Okamura Y."/>
            <person name="Vlamakis H."/>
            <person name="Li Y."/>
            <person name="Tanoue T."/>
            <person name="Takei H."/>
            <person name="Nittono H."/>
            <person name="Narushima S."/>
            <person name="Irie J."/>
            <person name="Itoh H."/>
            <person name="Moriya K."/>
            <person name="Sugiura Y."/>
            <person name="Suematsu M."/>
            <person name="Moritoki N."/>
            <person name="Shibata S."/>
            <person name="Littman R.D."/>
            <person name="Fischbach A.M."/>
            <person name="Uwamino Y."/>
            <person name="Inoue T."/>
            <person name="Honda A."/>
            <person name="Hattori M."/>
            <person name="Murai T."/>
            <person name="Xavier J.R."/>
            <person name="Hirose N."/>
            <person name="Honda K."/>
        </authorList>
    </citation>
    <scope>NUCLEOTIDE SEQUENCE</scope>
    <source>
        <strain evidence="2">CE91-St16</strain>
    </source>
</reference>
<keyword evidence="1" id="KW-0472">Membrane</keyword>
<comment type="caution">
    <text evidence="4">The sequence shown here is derived from an EMBL/GenBank/DDBJ whole genome shotgun (WGS) entry which is preliminary data.</text>
</comment>
<evidence type="ECO:0000313" key="4">
    <source>
        <dbReference type="EMBL" id="MDU0261256.1"/>
    </source>
</evidence>
<dbReference type="Proteomes" id="UP000324870">
    <property type="component" value="Unassembled WGS sequence"/>
</dbReference>